<dbReference type="RefSeq" id="WP_064990984.1">
    <property type="nucleotide sequence ID" value="NZ_CP033361.1"/>
</dbReference>
<gene>
    <name evidence="1" type="ORF">EB233_04830</name>
</gene>
<dbReference type="SUPFAM" id="SSF55961">
    <property type="entry name" value="Bet v1-like"/>
    <property type="match status" value="1"/>
</dbReference>
<dbReference type="KEGG" id="merd:EB233_04830"/>
<reference evidence="1 2" key="1">
    <citation type="submission" date="2018-10" db="EMBL/GenBank/DDBJ databases">
        <authorList>
            <person name="Perry B.J."/>
            <person name="Sullivan J.T."/>
            <person name="Murphy R.J.T."/>
            <person name="Ramsay J.P."/>
            <person name="Ronson C.W."/>
        </authorList>
    </citation>
    <scope>NUCLEOTIDE SEQUENCE [LARGE SCALE GENOMIC DNA]</scope>
    <source>
        <strain evidence="1 2">NZP2014</strain>
    </source>
</reference>
<evidence type="ECO:0000313" key="1">
    <source>
        <dbReference type="EMBL" id="QKC74948.1"/>
    </source>
</evidence>
<dbReference type="Pfam" id="PF10604">
    <property type="entry name" value="Polyketide_cyc2"/>
    <property type="match status" value="1"/>
</dbReference>
<dbReference type="Proteomes" id="UP000503339">
    <property type="component" value="Chromosome"/>
</dbReference>
<dbReference type="EMBL" id="CP033361">
    <property type="protein sequence ID" value="QKC74948.1"/>
    <property type="molecule type" value="Genomic_DNA"/>
</dbReference>
<dbReference type="InterPro" id="IPR019587">
    <property type="entry name" value="Polyketide_cyclase/dehydratase"/>
</dbReference>
<protein>
    <submittedName>
        <fullName evidence="1">Polyketide cyclase</fullName>
    </submittedName>
</protein>
<organism evidence="1 2">
    <name type="scientific">Mesorhizobium erdmanii</name>
    <dbReference type="NCBI Taxonomy" id="1777866"/>
    <lineage>
        <taxon>Bacteria</taxon>
        <taxon>Pseudomonadati</taxon>
        <taxon>Pseudomonadota</taxon>
        <taxon>Alphaproteobacteria</taxon>
        <taxon>Hyphomicrobiales</taxon>
        <taxon>Phyllobacteriaceae</taxon>
        <taxon>Mesorhizobium</taxon>
    </lineage>
</organism>
<sequence>MFSTILIVLVVVIAAVLIYAATRPNDFVTTRTATIKAAPEAIFPLINDFSRWPEWSPYEKLDPDMKRTLSGAQSGKGAVYAWEGNGKAGKGRMEIVNSMPSSLVALELDFEKPFRANNSVDFTLTTSGDTTAVSWAMRGSRPFIAKLMGLFMNFDTLIGRDFEVGLANLKRNTEA</sequence>
<dbReference type="Gene3D" id="3.30.530.20">
    <property type="match status" value="1"/>
</dbReference>
<dbReference type="InterPro" id="IPR023393">
    <property type="entry name" value="START-like_dom_sf"/>
</dbReference>
<dbReference type="AlphaFoldDB" id="A0A6M7UFQ9"/>
<evidence type="ECO:0000313" key="2">
    <source>
        <dbReference type="Proteomes" id="UP000503339"/>
    </source>
</evidence>
<proteinExistence type="predicted"/>
<keyword evidence="2" id="KW-1185">Reference proteome</keyword>
<name>A0A6M7UFQ9_9HYPH</name>
<dbReference type="CDD" id="cd07818">
    <property type="entry name" value="SRPBCC_1"/>
    <property type="match status" value="1"/>
</dbReference>
<accession>A0A6M7UFQ9</accession>